<protein>
    <recommendedName>
        <fullName evidence="1">2-hydroxychromene-2-carboxylate isomerase</fullName>
        <ecNumber evidence="1">5.99.1.4</ecNumber>
    </recommendedName>
</protein>
<reference evidence="4" key="1">
    <citation type="submission" date="2009-08" db="EMBL/GenBank/DDBJ databases">
        <authorList>
            <consortium name="US DOE Joint Genome Institute"/>
            <person name="Lucas S."/>
            <person name="Copeland A."/>
            <person name="Lapidus A."/>
            <person name="Glavina del Rio T."/>
            <person name="Dalin E."/>
            <person name="Tice H."/>
            <person name="Bruce D."/>
            <person name="Barry K."/>
            <person name="Pitluck S."/>
            <person name="Lowry S."/>
            <person name="Larimer F."/>
            <person name="Land M."/>
            <person name="Hauser L."/>
            <person name="Kyrpides N."/>
            <person name="Ivanova N."/>
            <person name="McMahon K.D."/>
            <person name="Hugenholtz P."/>
        </authorList>
    </citation>
    <scope>NUCLEOTIDE SEQUENCE</scope>
    <source>
        <strain evidence="4">UW-1</strain>
    </source>
</reference>
<dbReference type="PANTHER" id="PTHR42943">
    <property type="entry name" value="GLUTATHIONE S-TRANSFERASE KAPPA"/>
    <property type="match status" value="1"/>
</dbReference>
<dbReference type="GO" id="GO:0018845">
    <property type="term" value="F:2-hydroxychromene-2-carboxylate isomerase activity"/>
    <property type="evidence" value="ECO:0007669"/>
    <property type="project" value="UniProtKB-UniRule"/>
</dbReference>
<evidence type="ECO:0000256" key="1">
    <source>
        <dbReference type="PIRNR" id="PIRNR006386"/>
    </source>
</evidence>
<dbReference type="GO" id="GO:1901170">
    <property type="term" value="P:naphthalene catabolic process"/>
    <property type="evidence" value="ECO:0007669"/>
    <property type="project" value="InterPro"/>
</dbReference>
<keyword evidence="1" id="KW-0413">Isomerase</keyword>
<dbReference type="GO" id="GO:0004602">
    <property type="term" value="F:glutathione peroxidase activity"/>
    <property type="evidence" value="ECO:0007669"/>
    <property type="project" value="TreeGrafter"/>
</dbReference>
<comment type="catalytic activity">
    <reaction evidence="1">
        <text>2-hydroxychromene-2-carboxylate = (3E)-4-(2-hydroxyphenyl)-2-oxobut-3-enoate</text>
        <dbReference type="Rhea" id="RHEA:27401"/>
        <dbReference type="ChEBI" id="CHEBI:59350"/>
        <dbReference type="ChEBI" id="CHEBI:59353"/>
        <dbReference type="EC" id="5.99.1.4"/>
    </reaction>
</comment>
<accession>C7RQF8</accession>
<proteinExistence type="inferred from homology"/>
<feature type="domain" description="DSBA-like thioredoxin" evidence="3">
    <location>
        <begin position="5"/>
        <end position="193"/>
    </location>
</feature>
<name>C7RQF8_ACCRE</name>
<evidence type="ECO:0000313" key="4">
    <source>
        <dbReference type="EMBL" id="ACV37565.1"/>
    </source>
</evidence>
<dbReference type="InterPro" id="IPR001853">
    <property type="entry name" value="DSBA-like_thioredoxin_dom"/>
</dbReference>
<dbReference type="OrthoDB" id="8560325at2"/>
<dbReference type="PANTHER" id="PTHR42943:SF2">
    <property type="entry name" value="GLUTATHIONE S-TRANSFERASE KAPPA 1"/>
    <property type="match status" value="1"/>
</dbReference>
<evidence type="ECO:0000259" key="3">
    <source>
        <dbReference type="Pfam" id="PF01323"/>
    </source>
</evidence>
<dbReference type="GO" id="GO:0004364">
    <property type="term" value="F:glutathione transferase activity"/>
    <property type="evidence" value="ECO:0007669"/>
    <property type="project" value="TreeGrafter"/>
</dbReference>
<dbReference type="Gene3D" id="3.40.30.10">
    <property type="entry name" value="Glutaredoxin"/>
    <property type="match status" value="1"/>
</dbReference>
<dbReference type="InterPro" id="IPR036249">
    <property type="entry name" value="Thioredoxin-like_sf"/>
</dbReference>
<dbReference type="STRING" id="522306.CAP2UW1_4329"/>
<sequence>MSQPIEFYFDFSSPYGYLASEKIDDLAARHGRKVKWRPILLGVIFKQTGGAPLTTLPLKGEYSLHDFSRSARFLDVPYTHPATFPINTMHAARAYYWLHDNDCETARAFAHSVYRAYFRDGRDIADVAVVLELATRHGADRATLAEALNSVALKERLKAECEAALAKGVFGSPYISVDGEPFFGADRLPQIERWLAAGGF</sequence>
<dbReference type="Pfam" id="PF01323">
    <property type="entry name" value="DSBA"/>
    <property type="match status" value="1"/>
</dbReference>
<dbReference type="AlphaFoldDB" id="C7RQF8"/>
<dbReference type="eggNOG" id="COG3917">
    <property type="taxonomic scope" value="Bacteria"/>
</dbReference>
<organism evidence="4">
    <name type="scientific">Accumulibacter regalis</name>
    <dbReference type="NCBI Taxonomy" id="522306"/>
    <lineage>
        <taxon>Bacteria</taxon>
        <taxon>Pseudomonadati</taxon>
        <taxon>Pseudomonadota</taxon>
        <taxon>Betaproteobacteria</taxon>
        <taxon>Candidatus Accumulibacter</taxon>
    </lineage>
</organism>
<dbReference type="InterPro" id="IPR014440">
    <property type="entry name" value="HCCAis_GSTk"/>
</dbReference>
<dbReference type="GO" id="GO:0006749">
    <property type="term" value="P:glutathione metabolic process"/>
    <property type="evidence" value="ECO:0007669"/>
    <property type="project" value="TreeGrafter"/>
</dbReference>
<dbReference type="HOGENOM" id="CLU_069253_1_3_4"/>
<gene>
    <name evidence="4" type="ordered locus">CAP2UW1_4329</name>
</gene>
<comment type="similarity">
    <text evidence="1">Belongs to the GST superfamily. NadH family.</text>
</comment>
<dbReference type="EC" id="5.99.1.4" evidence="1"/>
<dbReference type="InterPro" id="IPR044087">
    <property type="entry name" value="NahD-like"/>
</dbReference>
<reference evidence="4" key="2">
    <citation type="submission" date="2009-09" db="EMBL/GenBank/DDBJ databases">
        <title>Complete sequence of chromosome of Candidatus Accumulibacter phosphatis clade IIA str. UW-1.</title>
        <authorList>
            <consortium name="US DOE Joint Genome Institute"/>
            <person name="Martin H.G."/>
            <person name="Ivanova N."/>
            <person name="Kunin V."/>
            <person name="Warnecke F."/>
            <person name="Barry K."/>
            <person name="He S."/>
            <person name="Salamov A."/>
            <person name="Szeto E."/>
            <person name="Dalin E."/>
            <person name="Pangilinan J.L."/>
            <person name="Lapidus A."/>
            <person name="Lowry S."/>
            <person name="Kyrpides N.C."/>
            <person name="McMahon K.D."/>
            <person name="Hugenholtz P."/>
        </authorList>
    </citation>
    <scope>NUCLEOTIDE SEQUENCE [LARGE SCALE GENOMIC DNA]</scope>
    <source>
        <strain evidence="4">UW-1</strain>
    </source>
</reference>
<dbReference type="EMBL" id="CP001715">
    <property type="protein sequence ID" value="ACV37565.1"/>
    <property type="molecule type" value="Genomic_DNA"/>
</dbReference>
<dbReference type="InterPro" id="IPR051924">
    <property type="entry name" value="GST_Kappa/NadH"/>
</dbReference>
<feature type="active site" description="Nucleophile" evidence="2">
    <location>
        <position position="13"/>
    </location>
</feature>
<dbReference type="CDD" id="cd03022">
    <property type="entry name" value="DsbA_HCCA_Iso"/>
    <property type="match status" value="1"/>
</dbReference>
<dbReference type="SUPFAM" id="SSF52833">
    <property type="entry name" value="Thioredoxin-like"/>
    <property type="match status" value="1"/>
</dbReference>
<dbReference type="PIRSF" id="PIRSF006386">
    <property type="entry name" value="HCCAis_GSTk"/>
    <property type="match status" value="1"/>
</dbReference>
<evidence type="ECO:0000256" key="2">
    <source>
        <dbReference type="PIRSR" id="PIRSR006386-1"/>
    </source>
</evidence>
<dbReference type="KEGG" id="app:CAP2UW1_4329"/>